<keyword evidence="9 14" id="KW-0949">S-adenosyl-L-methionine</keyword>
<evidence type="ECO:0000256" key="4">
    <source>
        <dbReference type="ARBA" id="ARBA00012140"/>
    </source>
</evidence>
<sequence>MFLTQSLAGEAVAAVLAGRNLTDTMGRQRHAHPELEPRQRAAIQDVTYSTLRRYGEIDFILTKLLNRPDTDPAVRALLAVAIYQLAWDRAAPYAVVDHAVNVASQLNGGFAKGMVNGLLRNFLRHKDALLAEAAQDGKARWNHPTWWVTAMREAYPAAWKAVLHANNQHPPMSLRVNVRKTGRDDYLAQLQAAGMSGEAFGTVGIRLQQPVPVDKLPGFFDGYCSVQDIGAQWAAPLLDVADGMRVLDACCAPGGKTGHLLELAELELTALDLDRGRLKRVGDNLARLGLQADLRVGDASQPAGWWDGQAFDRILADVPCSASGVARRHPDIKWLRRPDDFAQFATQQSAMLAALWGCLKAGGRLLYVTCSVFPQENQQHVAEFLRRHPDARQLPLPAALPVNGQLLPNDQHDGFFYALLAKD</sequence>
<dbReference type="GO" id="GO:0008649">
    <property type="term" value="F:rRNA methyltransferase activity"/>
    <property type="evidence" value="ECO:0007669"/>
    <property type="project" value="InterPro"/>
</dbReference>
<dbReference type="InterPro" id="IPR006027">
    <property type="entry name" value="NusB_RsmB_TIM44"/>
</dbReference>
<dbReference type="Pfam" id="PF01029">
    <property type="entry name" value="NusB"/>
    <property type="match status" value="1"/>
</dbReference>
<dbReference type="InterPro" id="IPR035926">
    <property type="entry name" value="NusB-like_sf"/>
</dbReference>
<feature type="binding site" evidence="14">
    <location>
        <position position="317"/>
    </location>
    <ligand>
        <name>S-adenosyl-L-methionine</name>
        <dbReference type="ChEBI" id="CHEBI:59789"/>
    </ligand>
</feature>
<evidence type="ECO:0000256" key="6">
    <source>
        <dbReference type="ARBA" id="ARBA00022552"/>
    </source>
</evidence>
<evidence type="ECO:0000313" key="16">
    <source>
        <dbReference type="EMBL" id="QDQ27178.1"/>
    </source>
</evidence>
<dbReference type="PANTHER" id="PTHR22807">
    <property type="entry name" value="NOP2 YEAST -RELATED NOL1/NOP2/FMU SUN DOMAIN-CONTAINING"/>
    <property type="match status" value="1"/>
</dbReference>
<evidence type="ECO:0000256" key="9">
    <source>
        <dbReference type="ARBA" id="ARBA00022691"/>
    </source>
</evidence>
<reference evidence="17" key="1">
    <citation type="submission" date="2019-07" db="EMBL/GenBank/DDBJ databases">
        <title>Chitinimonas sp. nov., isolated from Ny-Alesund, arctica soil.</title>
        <authorList>
            <person name="Xu Q."/>
            <person name="Peng F."/>
        </authorList>
    </citation>
    <scope>NUCLEOTIDE SEQUENCE [LARGE SCALE GENOMIC DNA]</scope>
    <source>
        <strain evidence="17">R3-44</strain>
    </source>
</reference>
<evidence type="ECO:0000256" key="12">
    <source>
        <dbReference type="ARBA" id="ARBA00031088"/>
    </source>
</evidence>
<evidence type="ECO:0000256" key="8">
    <source>
        <dbReference type="ARBA" id="ARBA00022679"/>
    </source>
</evidence>
<keyword evidence="5" id="KW-0963">Cytoplasm</keyword>
<dbReference type="CDD" id="cd02440">
    <property type="entry name" value="AdoMet_MTases"/>
    <property type="match status" value="1"/>
</dbReference>
<comment type="catalytic activity">
    <reaction evidence="13">
        <text>cytidine(967) in 16S rRNA + S-adenosyl-L-methionine = 5-methylcytidine(967) in 16S rRNA + S-adenosyl-L-homocysteine + H(+)</text>
        <dbReference type="Rhea" id="RHEA:42748"/>
        <dbReference type="Rhea" id="RHEA-COMP:10219"/>
        <dbReference type="Rhea" id="RHEA-COMP:10220"/>
        <dbReference type="ChEBI" id="CHEBI:15378"/>
        <dbReference type="ChEBI" id="CHEBI:57856"/>
        <dbReference type="ChEBI" id="CHEBI:59789"/>
        <dbReference type="ChEBI" id="CHEBI:74483"/>
        <dbReference type="ChEBI" id="CHEBI:82748"/>
        <dbReference type="EC" id="2.1.1.176"/>
    </reaction>
</comment>
<comment type="subcellular location">
    <subcellularLocation>
        <location evidence="2">Cytoplasm</location>
    </subcellularLocation>
</comment>
<keyword evidence="17" id="KW-1185">Reference proteome</keyword>
<dbReference type="Pfam" id="PF01189">
    <property type="entry name" value="Methyltr_RsmB-F"/>
    <property type="match status" value="1"/>
</dbReference>
<feature type="binding site" evidence="14">
    <location>
        <position position="272"/>
    </location>
    <ligand>
        <name>S-adenosyl-L-methionine</name>
        <dbReference type="ChEBI" id="CHEBI:59789"/>
    </ligand>
</feature>
<dbReference type="InterPro" id="IPR049560">
    <property type="entry name" value="MeTrfase_RsmB-F_NOP2_cat"/>
</dbReference>
<evidence type="ECO:0000259" key="15">
    <source>
        <dbReference type="PROSITE" id="PS51686"/>
    </source>
</evidence>
<evidence type="ECO:0000256" key="3">
    <source>
        <dbReference type="ARBA" id="ARBA00007494"/>
    </source>
</evidence>
<dbReference type="InterPro" id="IPR023267">
    <property type="entry name" value="RCMT"/>
</dbReference>
<dbReference type="OrthoDB" id="9810297at2"/>
<proteinExistence type="inferred from homology"/>
<evidence type="ECO:0000256" key="11">
    <source>
        <dbReference type="ARBA" id="ARBA00030399"/>
    </source>
</evidence>
<dbReference type="Gene3D" id="1.10.940.10">
    <property type="entry name" value="NusB-like"/>
    <property type="match status" value="1"/>
</dbReference>
<name>A0A516SGN4_9NEIS</name>
<dbReference type="InterPro" id="IPR018314">
    <property type="entry name" value="RsmB/NOL1/NOP2-like_CS"/>
</dbReference>
<dbReference type="FunFam" id="3.40.50.150:FF:000022">
    <property type="entry name" value="Ribosomal RNA small subunit methyltransferase B"/>
    <property type="match status" value="1"/>
</dbReference>
<comment type="similarity">
    <text evidence="3 14">Belongs to the class I-like SAM-binding methyltransferase superfamily. RsmB/NOP family.</text>
</comment>
<evidence type="ECO:0000256" key="1">
    <source>
        <dbReference type="ARBA" id="ARBA00002724"/>
    </source>
</evidence>
<dbReference type="InterPro" id="IPR029063">
    <property type="entry name" value="SAM-dependent_MTases_sf"/>
</dbReference>
<dbReference type="Gene3D" id="3.40.50.150">
    <property type="entry name" value="Vaccinia Virus protein VP39"/>
    <property type="match status" value="1"/>
</dbReference>
<evidence type="ECO:0000256" key="7">
    <source>
        <dbReference type="ARBA" id="ARBA00022603"/>
    </source>
</evidence>
<dbReference type="Gene3D" id="1.10.287.730">
    <property type="entry name" value="Helix hairpin bin"/>
    <property type="match status" value="1"/>
</dbReference>
<accession>A0A516SGN4</accession>
<protein>
    <recommendedName>
        <fullName evidence="4">16S rRNA (cytosine(967)-C(5))-methyltransferase</fullName>
        <ecNumber evidence="4">2.1.1.176</ecNumber>
    </recommendedName>
    <alternativeName>
        <fullName evidence="11">16S rRNA m5C967 methyltransferase</fullName>
    </alternativeName>
    <alternativeName>
        <fullName evidence="12">rRNA (cytosine-C(5)-)-methyltransferase RsmB</fullName>
    </alternativeName>
</protein>
<dbReference type="PRINTS" id="PR02008">
    <property type="entry name" value="RCMTFAMILY"/>
</dbReference>
<feature type="active site" description="Nucleophile" evidence="14">
    <location>
        <position position="370"/>
    </location>
</feature>
<dbReference type="GO" id="GO:0003723">
    <property type="term" value="F:RNA binding"/>
    <property type="evidence" value="ECO:0007669"/>
    <property type="project" value="UniProtKB-UniRule"/>
</dbReference>
<dbReference type="PROSITE" id="PS51686">
    <property type="entry name" value="SAM_MT_RSMB_NOP"/>
    <property type="match status" value="1"/>
</dbReference>
<organism evidence="16 17">
    <name type="scientific">Chitinimonas arctica</name>
    <dbReference type="NCBI Taxonomy" id="2594795"/>
    <lineage>
        <taxon>Bacteria</taxon>
        <taxon>Pseudomonadati</taxon>
        <taxon>Pseudomonadota</taxon>
        <taxon>Betaproteobacteria</taxon>
        <taxon>Neisseriales</taxon>
        <taxon>Chitinibacteraceae</taxon>
        <taxon>Chitinimonas</taxon>
    </lineage>
</organism>
<keyword evidence="10 14" id="KW-0694">RNA-binding</keyword>
<dbReference type="RefSeq" id="WP_144278571.1">
    <property type="nucleotide sequence ID" value="NZ_CP041730.1"/>
</dbReference>
<dbReference type="KEGG" id="cari:FNU76_12850"/>
<dbReference type="GO" id="GO:0005737">
    <property type="term" value="C:cytoplasm"/>
    <property type="evidence" value="ECO:0007669"/>
    <property type="project" value="UniProtKB-SubCell"/>
</dbReference>
<dbReference type="NCBIfam" id="TIGR00563">
    <property type="entry name" value="rsmB"/>
    <property type="match status" value="1"/>
</dbReference>
<dbReference type="InterPro" id="IPR004573">
    <property type="entry name" value="rRNA_ssu_MeTfrase_B"/>
</dbReference>
<evidence type="ECO:0000256" key="13">
    <source>
        <dbReference type="ARBA" id="ARBA00047283"/>
    </source>
</evidence>
<evidence type="ECO:0000256" key="2">
    <source>
        <dbReference type="ARBA" id="ARBA00004496"/>
    </source>
</evidence>
<evidence type="ECO:0000256" key="5">
    <source>
        <dbReference type="ARBA" id="ARBA00022490"/>
    </source>
</evidence>
<dbReference type="NCBIfam" id="NF008149">
    <property type="entry name" value="PRK10901.1"/>
    <property type="match status" value="1"/>
</dbReference>
<keyword evidence="6" id="KW-0698">rRNA processing</keyword>
<evidence type="ECO:0000313" key="17">
    <source>
        <dbReference type="Proteomes" id="UP000317550"/>
    </source>
</evidence>
<evidence type="ECO:0000256" key="10">
    <source>
        <dbReference type="ARBA" id="ARBA00022884"/>
    </source>
</evidence>
<feature type="domain" description="SAM-dependent MTase RsmB/NOP-type" evidence="15">
    <location>
        <begin position="162"/>
        <end position="423"/>
    </location>
</feature>
<dbReference type="Pfam" id="PF22458">
    <property type="entry name" value="RsmF-B_ferredox"/>
    <property type="match status" value="1"/>
</dbReference>
<dbReference type="EMBL" id="CP041730">
    <property type="protein sequence ID" value="QDQ27178.1"/>
    <property type="molecule type" value="Genomic_DNA"/>
</dbReference>
<keyword evidence="8 14" id="KW-0808">Transferase</keyword>
<dbReference type="PROSITE" id="PS01153">
    <property type="entry name" value="NOL1_NOP2_SUN"/>
    <property type="match status" value="1"/>
</dbReference>
<dbReference type="InterPro" id="IPR054728">
    <property type="entry name" value="RsmB-like_ferredoxin"/>
</dbReference>
<evidence type="ECO:0000256" key="14">
    <source>
        <dbReference type="PROSITE-ProRule" id="PRU01023"/>
    </source>
</evidence>
<dbReference type="Gene3D" id="3.30.70.1170">
    <property type="entry name" value="Sun protein, domain 3"/>
    <property type="match status" value="1"/>
</dbReference>
<dbReference type="InterPro" id="IPR001678">
    <property type="entry name" value="MeTrfase_RsmB-F_NOP2_dom"/>
</dbReference>
<dbReference type="EC" id="2.1.1.176" evidence="4"/>
<dbReference type="AlphaFoldDB" id="A0A516SGN4"/>
<keyword evidence="7 14" id="KW-0489">Methyltransferase</keyword>
<dbReference type="GO" id="GO:0006355">
    <property type="term" value="P:regulation of DNA-templated transcription"/>
    <property type="evidence" value="ECO:0007669"/>
    <property type="project" value="InterPro"/>
</dbReference>
<dbReference type="PANTHER" id="PTHR22807:SF61">
    <property type="entry name" value="NOL1_NOP2_SUN FAMILY PROTEIN _ ANTITERMINATION NUSB DOMAIN-CONTAINING PROTEIN"/>
    <property type="match status" value="1"/>
</dbReference>
<dbReference type="SUPFAM" id="SSF53335">
    <property type="entry name" value="S-adenosyl-L-methionine-dependent methyltransferases"/>
    <property type="match status" value="1"/>
</dbReference>
<comment type="function">
    <text evidence="1">Specifically methylates the cytosine at position 967 (m5C967) of 16S rRNA.</text>
</comment>
<gene>
    <name evidence="16" type="primary">rsmB</name>
    <name evidence="16" type="ORF">FNU76_12850</name>
</gene>
<dbReference type="Proteomes" id="UP000317550">
    <property type="component" value="Chromosome"/>
</dbReference>
<feature type="binding site" evidence="14">
    <location>
        <position position="298"/>
    </location>
    <ligand>
        <name>S-adenosyl-L-methionine</name>
        <dbReference type="ChEBI" id="CHEBI:59789"/>
    </ligand>
</feature>
<dbReference type="SUPFAM" id="SSF48013">
    <property type="entry name" value="NusB-like"/>
    <property type="match status" value="1"/>
</dbReference>
<feature type="binding site" evidence="14">
    <location>
        <begin position="250"/>
        <end position="256"/>
    </location>
    <ligand>
        <name>S-adenosyl-L-methionine</name>
        <dbReference type="ChEBI" id="CHEBI:59789"/>
    </ligand>
</feature>